<feature type="transmembrane region" description="Helical" evidence="8">
    <location>
        <begin position="71"/>
        <end position="96"/>
    </location>
</feature>
<evidence type="ECO:0000256" key="8">
    <source>
        <dbReference type="SAM" id="Phobius"/>
    </source>
</evidence>
<keyword evidence="4 8" id="KW-0812">Transmembrane</keyword>
<feature type="transmembrane region" description="Helical" evidence="8">
    <location>
        <begin position="28"/>
        <end position="51"/>
    </location>
</feature>
<dbReference type="NCBIfam" id="NF009301">
    <property type="entry name" value="PRK12658.1"/>
    <property type="match status" value="1"/>
</dbReference>
<evidence type="ECO:0000256" key="5">
    <source>
        <dbReference type="ARBA" id="ARBA00022989"/>
    </source>
</evidence>
<comment type="similarity">
    <text evidence="2">Belongs to the CPA3 antiporters (TC 2.A.63) subunit C family.</text>
</comment>
<evidence type="ECO:0000256" key="7">
    <source>
        <dbReference type="SAM" id="MobiDB-lite"/>
    </source>
</evidence>
<keyword evidence="6 8" id="KW-0472">Membrane</keyword>
<keyword evidence="3" id="KW-1003">Cell membrane</keyword>
<dbReference type="Pfam" id="PF00420">
    <property type="entry name" value="Oxidored_q2"/>
    <property type="match status" value="1"/>
</dbReference>
<comment type="subcellular location">
    <subcellularLocation>
        <location evidence="1">Cell membrane</location>
        <topology evidence="1">Multi-pass membrane protein</topology>
    </subcellularLocation>
</comment>
<organism evidence="9 10">
    <name type="scientific">Paracoccus hibiscisoli</name>
    <dbReference type="NCBI Taxonomy" id="2023261"/>
    <lineage>
        <taxon>Bacteria</taxon>
        <taxon>Pseudomonadati</taxon>
        <taxon>Pseudomonadota</taxon>
        <taxon>Alphaproteobacteria</taxon>
        <taxon>Rhodobacterales</taxon>
        <taxon>Paracoccaceae</taxon>
        <taxon>Paracoccus</taxon>
    </lineage>
</organism>
<dbReference type="Proteomes" id="UP000306223">
    <property type="component" value="Unassembled WGS sequence"/>
</dbReference>
<evidence type="ECO:0000256" key="6">
    <source>
        <dbReference type="ARBA" id="ARBA00023136"/>
    </source>
</evidence>
<sequence>MELLLAITIGVLVSTSVYLMLDRNVLRFLFGLVLLSNAVNLLIFTGGRLTAGAPPLIDAGEYAPTGVVANALPQALVLTAIVIGFGLLAFTLALVYRTYMTLGTVNSDEMRVAEPADESKLDTGRLGMGKANPAKPATGQEAGI</sequence>
<dbReference type="OrthoDB" id="9799219at2"/>
<feature type="region of interest" description="Disordered" evidence="7">
    <location>
        <begin position="116"/>
        <end position="144"/>
    </location>
</feature>
<evidence type="ECO:0000256" key="2">
    <source>
        <dbReference type="ARBA" id="ARBA00010388"/>
    </source>
</evidence>
<evidence type="ECO:0000256" key="4">
    <source>
        <dbReference type="ARBA" id="ARBA00022692"/>
    </source>
</evidence>
<dbReference type="PANTHER" id="PTHR34583:SF2">
    <property type="entry name" value="ANTIPORTER SUBUNIT MNHC2-RELATED"/>
    <property type="match status" value="1"/>
</dbReference>
<proteinExistence type="inferred from homology"/>
<evidence type="ECO:0000313" key="9">
    <source>
        <dbReference type="EMBL" id="TJZ82557.1"/>
    </source>
</evidence>
<feature type="transmembrane region" description="Helical" evidence="8">
    <location>
        <begin position="6"/>
        <end position="21"/>
    </location>
</feature>
<keyword evidence="5 8" id="KW-1133">Transmembrane helix</keyword>
<keyword evidence="10" id="KW-1185">Reference proteome</keyword>
<protein>
    <submittedName>
        <fullName evidence="9">Na+/H+ antiporter subunit C</fullName>
    </submittedName>
</protein>
<gene>
    <name evidence="9" type="ORF">FA740_14715</name>
</gene>
<evidence type="ECO:0000256" key="3">
    <source>
        <dbReference type="ARBA" id="ARBA00022475"/>
    </source>
</evidence>
<dbReference type="GO" id="GO:0005886">
    <property type="term" value="C:plasma membrane"/>
    <property type="evidence" value="ECO:0007669"/>
    <property type="project" value="UniProtKB-SubCell"/>
</dbReference>
<reference evidence="9 10" key="1">
    <citation type="submission" date="2019-04" db="EMBL/GenBank/DDBJ databases">
        <authorList>
            <person name="Li J."/>
        </authorList>
    </citation>
    <scope>NUCLEOTIDE SEQUENCE [LARGE SCALE GENOMIC DNA]</scope>
    <source>
        <strain evidence="9 10">CCTCC AB2016182</strain>
    </source>
</reference>
<dbReference type="InterPro" id="IPR039428">
    <property type="entry name" value="NUOK/Mnh_C1-like"/>
</dbReference>
<dbReference type="AlphaFoldDB" id="A0A4U0QLA6"/>
<dbReference type="EMBL" id="SUNH01000021">
    <property type="protein sequence ID" value="TJZ82557.1"/>
    <property type="molecule type" value="Genomic_DNA"/>
</dbReference>
<dbReference type="InterPro" id="IPR050601">
    <property type="entry name" value="CPA3_antiporter_subunitC"/>
</dbReference>
<accession>A0A4U0QLA6</accession>
<dbReference type="PANTHER" id="PTHR34583">
    <property type="entry name" value="ANTIPORTER SUBUNIT MNHC2-RELATED"/>
    <property type="match status" value="1"/>
</dbReference>
<evidence type="ECO:0000313" key="10">
    <source>
        <dbReference type="Proteomes" id="UP000306223"/>
    </source>
</evidence>
<name>A0A4U0QLA6_9RHOB</name>
<dbReference type="Gene3D" id="1.10.287.3510">
    <property type="match status" value="1"/>
</dbReference>
<comment type="caution">
    <text evidence="9">The sequence shown here is derived from an EMBL/GenBank/DDBJ whole genome shotgun (WGS) entry which is preliminary data.</text>
</comment>
<evidence type="ECO:0000256" key="1">
    <source>
        <dbReference type="ARBA" id="ARBA00004651"/>
    </source>
</evidence>
<dbReference type="RefSeq" id="WP_136857529.1">
    <property type="nucleotide sequence ID" value="NZ_CALEYR010000111.1"/>
</dbReference>